<evidence type="ECO:0000259" key="3">
    <source>
        <dbReference type="SMART" id="SM00322"/>
    </source>
</evidence>
<dbReference type="InterPro" id="IPR036612">
    <property type="entry name" value="KH_dom_type_1_sf"/>
</dbReference>
<evidence type="ECO:0000256" key="1">
    <source>
        <dbReference type="PROSITE-ProRule" id="PRU00117"/>
    </source>
</evidence>
<feature type="compositionally biased region" description="Low complexity" evidence="2">
    <location>
        <begin position="61"/>
        <end position="70"/>
    </location>
</feature>
<dbReference type="Pfam" id="PF23469">
    <property type="entry name" value="KH_12"/>
    <property type="match status" value="1"/>
</dbReference>
<reference evidence="4 5" key="1">
    <citation type="submission" date="2023-08" db="EMBL/GenBank/DDBJ databases">
        <title>Black Yeasts Isolated from many extreme environments.</title>
        <authorList>
            <person name="Coleine C."/>
            <person name="Stajich J.E."/>
            <person name="Selbmann L."/>
        </authorList>
    </citation>
    <scope>NUCLEOTIDE SEQUENCE [LARGE SCALE GENOMIC DNA]</scope>
    <source>
        <strain evidence="4 5">CCFEE 5386</strain>
    </source>
</reference>
<keyword evidence="5" id="KW-1185">Reference proteome</keyword>
<protein>
    <recommendedName>
        <fullName evidence="3">K Homology domain-containing protein</fullName>
    </recommendedName>
</protein>
<sequence length="535" mass="56517">MADEPRKRSRFDQTEPVRKSRFDRRSRSPARGDGEAGSSRSPVPMESKGSESAGGKDVNTAAAAAAAAAAKINASISAKKGIQHVDVPPIGSDQSPTVPGAVKSPSQAGGAVNDEIYTQDGDYIKDVEINDLRNRYTLTKGSTQKMIKEKTGADVTTRGNYYPDKSMATAANPPLYLHITSTTKDGLEKAVQEIDALMQQDLPNLVDERRFRRRDQEQQPPVERDHLGRRKWPEERIPVDLEPINGFNLRAQVVGAGGSYVKHIQSETRCRVQIKGHGSGFMEHDTGHESDEPMYLHVAGPDPAEVENAKAMCISLLESVKESYDAFKERGPRGGGDRFSGGGGGDRGGYGGGGDRGGYHERDRNSSYGGGGGGGGGGQYGGGYNQPAPGAYGDAQSPPQGMQGMQGMQTPAGMTGGAMSPNGGADQAQAMQAWAAYYAANPSADPYAAYGGYGQVMSGYMQNPGAYYQQGQGVSQSPGHMNSAAGAPPSLHAQAEDGGAPPPPPPPDCYLPSGAQYRAAKLSACHKTMSRKFNE</sequence>
<feature type="compositionally biased region" description="Gly residues" evidence="2">
    <location>
        <begin position="337"/>
        <end position="356"/>
    </location>
</feature>
<feature type="compositionally biased region" description="Basic and acidic residues" evidence="2">
    <location>
        <begin position="1"/>
        <end position="34"/>
    </location>
</feature>
<feature type="compositionally biased region" description="Gly residues" evidence="2">
    <location>
        <begin position="368"/>
        <end position="384"/>
    </location>
</feature>
<dbReference type="InterPro" id="IPR047890">
    <property type="entry name" value="KHDC4_KH-I_first"/>
</dbReference>
<accession>A0ABR0L7U5</accession>
<dbReference type="InterPro" id="IPR055256">
    <property type="entry name" value="KH_1_KHDC4/BBP-like"/>
</dbReference>
<evidence type="ECO:0000256" key="2">
    <source>
        <dbReference type="SAM" id="MobiDB-lite"/>
    </source>
</evidence>
<feature type="compositionally biased region" description="Polar residues" evidence="2">
    <location>
        <begin position="471"/>
        <end position="480"/>
    </location>
</feature>
<dbReference type="InterPro" id="IPR031121">
    <property type="entry name" value="RIK/BLOM7"/>
</dbReference>
<keyword evidence="1" id="KW-0694">RNA-binding</keyword>
<feature type="compositionally biased region" description="Basic and acidic residues" evidence="2">
    <location>
        <begin position="327"/>
        <end position="336"/>
    </location>
</feature>
<dbReference type="InterPro" id="IPR047889">
    <property type="entry name" value="KHDC4_KH-I_second"/>
</dbReference>
<proteinExistence type="predicted"/>
<dbReference type="CDD" id="cd22386">
    <property type="entry name" value="KH-I_KHDC4_rpt2"/>
    <property type="match status" value="1"/>
</dbReference>
<dbReference type="Proteomes" id="UP001308179">
    <property type="component" value="Unassembled WGS sequence"/>
</dbReference>
<name>A0ABR0L7U5_9PEZI</name>
<feature type="region of interest" description="Disordered" evidence="2">
    <location>
        <begin position="85"/>
        <end position="113"/>
    </location>
</feature>
<evidence type="ECO:0000313" key="5">
    <source>
        <dbReference type="Proteomes" id="UP001308179"/>
    </source>
</evidence>
<dbReference type="SUPFAM" id="SSF54791">
    <property type="entry name" value="Eukaryotic type KH-domain (KH-domain type I)"/>
    <property type="match status" value="2"/>
</dbReference>
<dbReference type="InterPro" id="IPR056149">
    <property type="entry name" value="PRP5/DDX46/KHDC4_KH"/>
</dbReference>
<dbReference type="Pfam" id="PF22675">
    <property type="entry name" value="KH-I_KHDC4-BBP"/>
    <property type="match status" value="1"/>
</dbReference>
<feature type="region of interest" description="Disordered" evidence="2">
    <location>
        <begin position="327"/>
        <end position="425"/>
    </location>
</feature>
<dbReference type="PANTHER" id="PTHR15744">
    <property type="entry name" value="BLOM7"/>
    <property type="match status" value="1"/>
</dbReference>
<dbReference type="EMBL" id="JAVRRR010000195">
    <property type="protein sequence ID" value="KAK5144806.1"/>
    <property type="molecule type" value="Genomic_DNA"/>
</dbReference>
<evidence type="ECO:0000313" key="4">
    <source>
        <dbReference type="EMBL" id="KAK5144806.1"/>
    </source>
</evidence>
<dbReference type="PROSITE" id="PS50084">
    <property type="entry name" value="KH_TYPE_1"/>
    <property type="match status" value="1"/>
</dbReference>
<feature type="compositionally biased region" description="Low complexity" evidence="2">
    <location>
        <begin position="385"/>
        <end position="425"/>
    </location>
</feature>
<dbReference type="Gene3D" id="3.30.1370.10">
    <property type="entry name" value="K Homology domain, type 1"/>
    <property type="match status" value="2"/>
</dbReference>
<feature type="region of interest" description="Disordered" evidence="2">
    <location>
        <begin position="1"/>
        <end position="70"/>
    </location>
</feature>
<dbReference type="SMART" id="SM00322">
    <property type="entry name" value="KH"/>
    <property type="match status" value="1"/>
</dbReference>
<feature type="domain" description="K Homology" evidence="3">
    <location>
        <begin position="231"/>
        <end position="318"/>
    </location>
</feature>
<dbReference type="PANTHER" id="PTHR15744:SF0">
    <property type="entry name" value="KH HOMOLOGY DOMAIN-CONTAINING PROTEIN 4"/>
    <property type="match status" value="1"/>
</dbReference>
<dbReference type="InterPro" id="IPR004087">
    <property type="entry name" value="KH_dom"/>
</dbReference>
<gene>
    <name evidence="4" type="ORF">LTR32_003323</name>
</gene>
<organism evidence="4 5">
    <name type="scientific">Rachicladosporium monterosium</name>
    <dbReference type="NCBI Taxonomy" id="1507873"/>
    <lineage>
        <taxon>Eukaryota</taxon>
        <taxon>Fungi</taxon>
        <taxon>Dikarya</taxon>
        <taxon>Ascomycota</taxon>
        <taxon>Pezizomycotina</taxon>
        <taxon>Dothideomycetes</taxon>
        <taxon>Dothideomycetidae</taxon>
        <taxon>Cladosporiales</taxon>
        <taxon>Cladosporiaceae</taxon>
        <taxon>Rachicladosporium</taxon>
    </lineage>
</organism>
<dbReference type="CDD" id="cd22385">
    <property type="entry name" value="KH-I_KHDC4_rpt1"/>
    <property type="match status" value="1"/>
</dbReference>
<comment type="caution">
    <text evidence="4">The sequence shown here is derived from an EMBL/GenBank/DDBJ whole genome shotgun (WGS) entry which is preliminary data.</text>
</comment>
<feature type="region of interest" description="Disordered" evidence="2">
    <location>
        <begin position="471"/>
        <end position="513"/>
    </location>
</feature>
<feature type="region of interest" description="Disordered" evidence="2">
    <location>
        <begin position="208"/>
        <end position="229"/>
    </location>
</feature>
<feature type="compositionally biased region" description="Pro residues" evidence="2">
    <location>
        <begin position="500"/>
        <end position="509"/>
    </location>
</feature>